<sequence>MALSCQLGIASEALRHRACHASKATESINVTSSAFALPPTRADKADPAIIGDDDARLAEIDRALVATREDIERRLAEARRVGSDGQDAMDRDIAVYGLVSRQTVLRRFAIDLCLGKIVAADGEVLYIGRTGLVSPEGKRLLIDWRAPAAEPFFAATHQNPMGLVMRRRFRWKLGRVVDFWDEVFDEAALESDVALDDQSAFIRSLGTSRTSQMRDVLGTIQADQDAIIRAGSSDALVVDGGPGTGKTVVALHRAAFLLYADQRISERGGGGVLFVGPNDRYLSYVDDVLPSLGEDSVTIATLRRLTPEGEEAQPEADPRVASLKGSARFEDAIARIVRGYERVPTQEIIVPTSWADIEIEPEDWAEAFEAADDGTAHNDAQGIVWEELLDILTAKVDEMPPHLARRELENHAGLREIFEKVWPMLDPAGLVEALWTSPSLLERAAPWLSATERALLARGKASAWTTADLPLIDAARDLMGDPAATARRRQRDRALVAERERISSVVDYLSDTDEDGEGVSLMLGAADMQERLIDEGALPTLTVDRLAGPFAHVIVDEAQELTDAEWRMLIRRCPSKSFTIVGDRAQARHGFTETWEERLAEVGFTRASVSRLSINYRTPAEVMAEAEPAIRAAIPDANVPSSVRSSGIPVARGPVSSLESVLDAWLADNEDGTACVIGPAVPAERDRVTFMTAAESKGLEFDFVVLLEPASLGDGVEGAVDRYVAMTRATKQLVILEG</sequence>
<keyword evidence="1 5" id="KW-0547">Nucleotide-binding</keyword>
<evidence type="ECO:0000259" key="6">
    <source>
        <dbReference type="PROSITE" id="PS51198"/>
    </source>
</evidence>
<dbReference type="GO" id="GO:0016787">
    <property type="term" value="F:hydrolase activity"/>
    <property type="evidence" value="ECO:0007669"/>
    <property type="project" value="UniProtKB-UniRule"/>
</dbReference>
<keyword evidence="8" id="KW-1185">Reference proteome</keyword>
<evidence type="ECO:0000256" key="1">
    <source>
        <dbReference type="ARBA" id="ARBA00022741"/>
    </source>
</evidence>
<dbReference type="GO" id="GO:0043138">
    <property type="term" value="F:3'-5' DNA helicase activity"/>
    <property type="evidence" value="ECO:0007669"/>
    <property type="project" value="TreeGrafter"/>
</dbReference>
<keyword evidence="3 5" id="KW-0347">Helicase</keyword>
<dbReference type="InterPro" id="IPR027417">
    <property type="entry name" value="P-loop_NTPase"/>
</dbReference>
<protein>
    <submittedName>
        <fullName evidence="7">AAA family ATPase</fullName>
    </submittedName>
</protein>
<dbReference type="GO" id="GO:0005829">
    <property type="term" value="C:cytosol"/>
    <property type="evidence" value="ECO:0007669"/>
    <property type="project" value="TreeGrafter"/>
</dbReference>
<dbReference type="InterPro" id="IPR014016">
    <property type="entry name" value="UvrD-like_ATP-bd"/>
</dbReference>
<keyword evidence="4 5" id="KW-0067">ATP-binding</keyword>
<evidence type="ECO:0000256" key="4">
    <source>
        <dbReference type="ARBA" id="ARBA00022840"/>
    </source>
</evidence>
<dbReference type="Pfam" id="PF13245">
    <property type="entry name" value="AAA_19"/>
    <property type="match status" value="1"/>
</dbReference>
<dbReference type="EMBL" id="QORO01000001">
    <property type="protein sequence ID" value="RCK61611.1"/>
    <property type="molecule type" value="Genomic_DNA"/>
</dbReference>
<proteinExistence type="predicted"/>
<evidence type="ECO:0000256" key="5">
    <source>
        <dbReference type="PROSITE-ProRule" id="PRU00560"/>
    </source>
</evidence>
<dbReference type="GO" id="GO:0005524">
    <property type="term" value="F:ATP binding"/>
    <property type="evidence" value="ECO:0007669"/>
    <property type="project" value="UniProtKB-UniRule"/>
</dbReference>
<dbReference type="NCBIfam" id="NF041254">
    <property type="entry name" value="motor_HelR"/>
    <property type="match status" value="1"/>
</dbReference>
<evidence type="ECO:0000313" key="7">
    <source>
        <dbReference type="EMBL" id="RCK61611.1"/>
    </source>
</evidence>
<dbReference type="Proteomes" id="UP000253508">
    <property type="component" value="Unassembled WGS sequence"/>
</dbReference>
<feature type="domain" description="UvrD-like helicase ATP-binding" evidence="6">
    <location>
        <begin position="219"/>
        <end position="619"/>
    </location>
</feature>
<dbReference type="PANTHER" id="PTHR11070:SF45">
    <property type="entry name" value="DNA 3'-5' HELICASE"/>
    <property type="match status" value="1"/>
</dbReference>
<dbReference type="AlphaFoldDB" id="A0A367Y9E7"/>
<dbReference type="OrthoDB" id="9787585at2"/>
<name>A0A367Y9E7_9MICO</name>
<feature type="binding site" evidence="5">
    <location>
        <begin position="240"/>
        <end position="247"/>
    </location>
    <ligand>
        <name>ATP</name>
        <dbReference type="ChEBI" id="CHEBI:30616"/>
    </ligand>
</feature>
<comment type="caution">
    <text evidence="7">The sequence shown here is derived from an EMBL/GenBank/DDBJ whole genome shotgun (WGS) entry which is preliminary data.</text>
</comment>
<evidence type="ECO:0000256" key="2">
    <source>
        <dbReference type="ARBA" id="ARBA00022801"/>
    </source>
</evidence>
<dbReference type="InterPro" id="IPR000212">
    <property type="entry name" value="DNA_helicase_UvrD/REP"/>
</dbReference>
<accession>A0A367Y9E7</accession>
<reference evidence="7 8" key="1">
    <citation type="submission" date="2018-07" db="EMBL/GenBank/DDBJ databases">
        <title>Microbacterium endoborsara sp. nov., a novel actinobacterium isolated from Borszczowia aralocaspica.</title>
        <authorList>
            <person name="An D."/>
        </authorList>
    </citation>
    <scope>NUCLEOTIDE SEQUENCE [LARGE SCALE GENOMIC DNA]</scope>
    <source>
        <strain evidence="7 8">C1.15228</strain>
    </source>
</reference>
<dbReference type="SUPFAM" id="SSF52540">
    <property type="entry name" value="P-loop containing nucleoside triphosphate hydrolases"/>
    <property type="match status" value="1"/>
</dbReference>
<gene>
    <name evidence="7" type="ORF">DTO57_02970</name>
</gene>
<dbReference type="Gene3D" id="3.40.50.300">
    <property type="entry name" value="P-loop containing nucleotide triphosphate hydrolases"/>
    <property type="match status" value="3"/>
</dbReference>
<organism evidence="7 8">
    <name type="scientific">Microbacterium sorbitolivorans</name>
    <dbReference type="NCBI Taxonomy" id="1867410"/>
    <lineage>
        <taxon>Bacteria</taxon>
        <taxon>Bacillati</taxon>
        <taxon>Actinomycetota</taxon>
        <taxon>Actinomycetes</taxon>
        <taxon>Micrococcales</taxon>
        <taxon>Microbacteriaceae</taxon>
        <taxon>Microbacterium</taxon>
    </lineage>
</organism>
<evidence type="ECO:0000256" key="3">
    <source>
        <dbReference type="ARBA" id="ARBA00022806"/>
    </source>
</evidence>
<evidence type="ECO:0000313" key="8">
    <source>
        <dbReference type="Proteomes" id="UP000253508"/>
    </source>
</evidence>
<dbReference type="GO" id="GO:0000725">
    <property type="term" value="P:recombinational repair"/>
    <property type="evidence" value="ECO:0007669"/>
    <property type="project" value="TreeGrafter"/>
</dbReference>
<dbReference type="GO" id="GO:0003677">
    <property type="term" value="F:DNA binding"/>
    <property type="evidence" value="ECO:0007669"/>
    <property type="project" value="InterPro"/>
</dbReference>
<keyword evidence="2 5" id="KW-0378">Hydrolase</keyword>
<dbReference type="PANTHER" id="PTHR11070">
    <property type="entry name" value="UVRD / RECB / PCRA DNA HELICASE FAMILY MEMBER"/>
    <property type="match status" value="1"/>
</dbReference>
<dbReference type="PROSITE" id="PS51198">
    <property type="entry name" value="UVRD_HELICASE_ATP_BIND"/>
    <property type="match status" value="1"/>
</dbReference>